<dbReference type="PANTHER" id="PTHR48047">
    <property type="entry name" value="GLYCOSYLTRANSFERASE"/>
    <property type="match status" value="1"/>
</dbReference>
<evidence type="ECO:0000256" key="3">
    <source>
        <dbReference type="RuleBase" id="RU003718"/>
    </source>
</evidence>
<keyword evidence="6" id="KW-1185">Reference proteome</keyword>
<keyword evidence="2 3" id="KW-0808">Transferase</keyword>
<sequence>MEPILSDHHHQPHFILIPWMAQGHFIPMIDIARLLSLHHVMVTVITTPGNTDRISATISRLPVRFTTLSFPSAAAGLPDGCENLDSVPSRDLARNFYNAAKLLRHPLEHHLRTTSPPPSCIIGGVGFPWLHSIAKELDVPRLVFQGFSCFSLLCNHNLNSYKTHETVSSPSETFVLPGLPGDHCIQMTKPQLPRFFDKSSKFQDIYRELQDGENSADGIVVNSFEELEPGYAESLAMATCKKVWTVGPVSLSSEEKLDVAERGNKAYVSEEDCVQWLDSKPTASVIYVSFGSMGRLAAEQVVELGLGLEATKRDFVWVVRGGEKSAEVEEWLAGEFEERNEGRCLLIRGWAPQVMILGHRAVGGFVTHCGWNSTLEGVAAGVPLVTWPLGADQFFNEKLVVDVLGVGVSVGAKASMEGGEMKGSTNGGEIVRREMVVEAVERLMGVGEEGRRRRERAMEFGEKARRALKKGGSSHLNLVLLVDFVLDHDVKRNKKMHGCMKKD</sequence>
<comment type="similarity">
    <text evidence="1 3">Belongs to the UDP-glycosyltransferase family.</text>
</comment>
<dbReference type="Gene3D" id="3.40.50.2000">
    <property type="entry name" value="Glycogen Phosphorylase B"/>
    <property type="match status" value="2"/>
</dbReference>
<name>A0A9D5H7W1_9LILI</name>
<dbReference type="EC" id="2.4.1.-" evidence="4"/>
<organism evidence="5 6">
    <name type="scientific">Dioscorea zingiberensis</name>
    <dbReference type="NCBI Taxonomy" id="325984"/>
    <lineage>
        <taxon>Eukaryota</taxon>
        <taxon>Viridiplantae</taxon>
        <taxon>Streptophyta</taxon>
        <taxon>Embryophyta</taxon>
        <taxon>Tracheophyta</taxon>
        <taxon>Spermatophyta</taxon>
        <taxon>Magnoliopsida</taxon>
        <taxon>Liliopsida</taxon>
        <taxon>Dioscoreales</taxon>
        <taxon>Dioscoreaceae</taxon>
        <taxon>Dioscorea</taxon>
    </lineage>
</organism>
<dbReference type="SUPFAM" id="SSF53756">
    <property type="entry name" value="UDP-Glycosyltransferase/glycogen phosphorylase"/>
    <property type="match status" value="1"/>
</dbReference>
<accession>A0A9D5H7W1</accession>
<dbReference type="AlphaFoldDB" id="A0A9D5H7W1"/>
<reference evidence="5" key="2">
    <citation type="journal article" date="2022" name="Hortic Res">
        <title>The genome of Dioscorea zingiberensis sheds light on the biosynthesis, origin and evolution of the medicinally important diosgenin saponins.</title>
        <authorList>
            <person name="Li Y."/>
            <person name="Tan C."/>
            <person name="Li Z."/>
            <person name="Guo J."/>
            <person name="Li S."/>
            <person name="Chen X."/>
            <person name="Wang C."/>
            <person name="Dai X."/>
            <person name="Yang H."/>
            <person name="Song W."/>
            <person name="Hou L."/>
            <person name="Xu J."/>
            <person name="Tong Z."/>
            <person name="Xu A."/>
            <person name="Yuan X."/>
            <person name="Wang W."/>
            <person name="Yang Q."/>
            <person name="Chen L."/>
            <person name="Sun Z."/>
            <person name="Wang K."/>
            <person name="Pan B."/>
            <person name="Chen J."/>
            <person name="Bao Y."/>
            <person name="Liu F."/>
            <person name="Qi X."/>
            <person name="Gang D.R."/>
            <person name="Wen J."/>
            <person name="Li J."/>
        </authorList>
    </citation>
    <scope>NUCLEOTIDE SEQUENCE</scope>
    <source>
        <strain evidence="5">Dzin_1.0</strain>
    </source>
</reference>
<evidence type="ECO:0000313" key="6">
    <source>
        <dbReference type="Proteomes" id="UP001085076"/>
    </source>
</evidence>
<dbReference type="Pfam" id="PF00201">
    <property type="entry name" value="UDPGT"/>
    <property type="match status" value="1"/>
</dbReference>
<comment type="caution">
    <text evidence="5">The sequence shown here is derived from an EMBL/GenBank/DDBJ whole genome shotgun (WGS) entry which is preliminary data.</text>
</comment>
<dbReference type="EMBL" id="JAGGNH010000007">
    <property type="protein sequence ID" value="KAJ0966559.1"/>
    <property type="molecule type" value="Genomic_DNA"/>
</dbReference>
<dbReference type="FunFam" id="3.40.50.2000:FF:000047">
    <property type="entry name" value="Glycosyltransferase"/>
    <property type="match status" value="1"/>
</dbReference>
<evidence type="ECO:0000313" key="5">
    <source>
        <dbReference type="EMBL" id="KAJ0966559.1"/>
    </source>
</evidence>
<evidence type="ECO:0000256" key="2">
    <source>
        <dbReference type="ARBA" id="ARBA00022679"/>
    </source>
</evidence>
<evidence type="ECO:0000256" key="4">
    <source>
        <dbReference type="RuleBase" id="RU362057"/>
    </source>
</evidence>
<evidence type="ECO:0000256" key="1">
    <source>
        <dbReference type="ARBA" id="ARBA00009995"/>
    </source>
</evidence>
<proteinExistence type="inferred from homology"/>
<protein>
    <recommendedName>
        <fullName evidence="4">Glycosyltransferase</fullName>
        <ecNumber evidence="4">2.4.1.-</ecNumber>
    </recommendedName>
</protein>
<dbReference type="PANTHER" id="PTHR48047:SF168">
    <property type="entry name" value="GLYCOSYLTRANSFERASE"/>
    <property type="match status" value="1"/>
</dbReference>
<dbReference type="InterPro" id="IPR002213">
    <property type="entry name" value="UDP_glucos_trans"/>
</dbReference>
<dbReference type="Proteomes" id="UP001085076">
    <property type="component" value="Miscellaneous, Linkage group lg07"/>
</dbReference>
<dbReference type="PROSITE" id="PS00375">
    <property type="entry name" value="UDPGT"/>
    <property type="match status" value="1"/>
</dbReference>
<gene>
    <name evidence="5" type="ORF">J5N97_023476</name>
</gene>
<dbReference type="GO" id="GO:0035251">
    <property type="term" value="F:UDP-glucosyltransferase activity"/>
    <property type="evidence" value="ECO:0007669"/>
    <property type="project" value="TreeGrafter"/>
</dbReference>
<keyword evidence="3" id="KW-0328">Glycosyltransferase</keyword>
<dbReference type="InterPro" id="IPR035595">
    <property type="entry name" value="UDP_glycos_trans_CS"/>
</dbReference>
<dbReference type="OrthoDB" id="5835829at2759"/>
<dbReference type="CDD" id="cd03784">
    <property type="entry name" value="GT1_Gtf-like"/>
    <property type="match status" value="1"/>
</dbReference>
<reference evidence="5" key="1">
    <citation type="submission" date="2021-03" db="EMBL/GenBank/DDBJ databases">
        <authorList>
            <person name="Li Z."/>
            <person name="Yang C."/>
        </authorList>
    </citation>
    <scope>NUCLEOTIDE SEQUENCE</scope>
    <source>
        <strain evidence="5">Dzin_1.0</strain>
        <tissue evidence="5">Leaf</tissue>
    </source>
</reference>